<dbReference type="RefSeq" id="XP_018324123.1">
    <property type="nucleotide sequence ID" value="XM_018468621.2"/>
</dbReference>
<keyword evidence="1" id="KW-1185">Reference proteome</keyword>
<protein>
    <submittedName>
        <fullName evidence="2">Uncharacterized protein LOC108736262</fullName>
    </submittedName>
</protein>
<accession>A0A1W4WVF2</accession>
<sequence length="113" mass="13108">MRELRPRNLHSASRVTIFVHDIHLLIEVFHSFLCLHHLPNLTSSSFTTATCHHTSISLFVPLFLLFAAVQRGVCYIVRDATRTESNERIYTWIWSRCSRLAASLRQAKFVLNL</sequence>
<dbReference type="AlphaFoldDB" id="A0A1W4WVF2"/>
<dbReference type="GeneID" id="108736262"/>
<dbReference type="Proteomes" id="UP000192223">
    <property type="component" value="Unplaced"/>
</dbReference>
<evidence type="ECO:0000313" key="1">
    <source>
        <dbReference type="Proteomes" id="UP000192223"/>
    </source>
</evidence>
<organism evidence="1 2">
    <name type="scientific">Agrilus planipennis</name>
    <name type="common">Emerald ash borer</name>
    <name type="synonym">Agrilus marcopoli</name>
    <dbReference type="NCBI Taxonomy" id="224129"/>
    <lineage>
        <taxon>Eukaryota</taxon>
        <taxon>Metazoa</taxon>
        <taxon>Ecdysozoa</taxon>
        <taxon>Arthropoda</taxon>
        <taxon>Hexapoda</taxon>
        <taxon>Insecta</taxon>
        <taxon>Pterygota</taxon>
        <taxon>Neoptera</taxon>
        <taxon>Endopterygota</taxon>
        <taxon>Coleoptera</taxon>
        <taxon>Polyphaga</taxon>
        <taxon>Elateriformia</taxon>
        <taxon>Buprestoidea</taxon>
        <taxon>Buprestidae</taxon>
        <taxon>Agrilinae</taxon>
        <taxon>Agrilus</taxon>
    </lineage>
</organism>
<dbReference type="KEGG" id="apln:108736262"/>
<evidence type="ECO:0000313" key="2">
    <source>
        <dbReference type="RefSeq" id="XP_018324123.1"/>
    </source>
</evidence>
<reference evidence="2" key="1">
    <citation type="submission" date="2025-08" db="UniProtKB">
        <authorList>
            <consortium name="RefSeq"/>
        </authorList>
    </citation>
    <scope>IDENTIFICATION</scope>
    <source>
        <tissue evidence="2">Entire body</tissue>
    </source>
</reference>
<dbReference type="InParanoid" id="A0A1W4WVF2"/>
<name>A0A1W4WVF2_AGRPL</name>
<gene>
    <name evidence="2" type="primary">LOC108736262</name>
</gene>
<proteinExistence type="predicted"/>